<dbReference type="InterPro" id="IPR027417">
    <property type="entry name" value="P-loop_NTPase"/>
</dbReference>
<keyword evidence="4" id="KW-1185">Reference proteome</keyword>
<evidence type="ECO:0000313" key="3">
    <source>
        <dbReference type="EMBL" id="MFB9326974.1"/>
    </source>
</evidence>
<dbReference type="Gene3D" id="3.40.50.300">
    <property type="entry name" value="P-loop containing nucleotide triphosphate hydrolases"/>
    <property type="match status" value="1"/>
</dbReference>
<dbReference type="PANTHER" id="PTHR30050:SF4">
    <property type="entry name" value="ATP-BINDING PROTEIN RV3427C IN INSERTION SEQUENCE-RELATED"/>
    <property type="match status" value="1"/>
</dbReference>
<feature type="compositionally biased region" description="Polar residues" evidence="1">
    <location>
        <begin position="302"/>
        <end position="314"/>
    </location>
</feature>
<protein>
    <submittedName>
        <fullName evidence="3">DnaA ATPase domain-containing protein</fullName>
    </submittedName>
</protein>
<reference evidence="3 4" key="1">
    <citation type="submission" date="2024-09" db="EMBL/GenBank/DDBJ databases">
        <authorList>
            <person name="Sun Q."/>
            <person name="Mori K."/>
        </authorList>
    </citation>
    <scope>NUCLEOTIDE SEQUENCE [LARGE SCALE GENOMIC DNA]</scope>
    <source>
        <strain evidence="3 4">TISTR 2452</strain>
    </source>
</reference>
<dbReference type="InterPro" id="IPR013317">
    <property type="entry name" value="DnaA_dom"/>
</dbReference>
<dbReference type="Proteomes" id="UP001589747">
    <property type="component" value="Unassembled WGS sequence"/>
</dbReference>
<comment type="caution">
    <text evidence="3">The sequence shown here is derived from an EMBL/GenBank/DDBJ whole genome shotgun (WGS) entry which is preliminary data.</text>
</comment>
<sequence length="314" mass="35539">MLRKMAGFSSLDLEELKRRAEILRSQTTNSTSSSYSSVCPKCHDTGTINVIELVDTGFTNSKGESIMREQIKTDPITGKLPLCECYKDKLFDKYNASAGMKPEERMRLFDSADIDDENASKFEIARAFVEQIEHHLAAGAWLYIFGDAARARPRGLSEVGTGKSYLTHCIGNELTRAKFKAIYVTEDKLFGDIKATYNRDSEESEGEVLSRYQDVPILLIDDLFKSKQTDWTEDKLFHLLNNRLGPNKVTIINSNYAPNRIELVCPKTGSAISSRILGAALNVEMIGKDRRRQQRRTEVPKWTSSNSMQKRFVD</sequence>
<evidence type="ECO:0000256" key="1">
    <source>
        <dbReference type="SAM" id="MobiDB-lite"/>
    </source>
</evidence>
<dbReference type="EMBL" id="JBHMDO010000022">
    <property type="protein sequence ID" value="MFB9326974.1"/>
    <property type="molecule type" value="Genomic_DNA"/>
</dbReference>
<accession>A0ABV5KP64</accession>
<name>A0ABV5KP64_9BACL</name>
<gene>
    <name evidence="3" type="ORF">ACFFSY_13685</name>
</gene>
<dbReference type="Pfam" id="PF00308">
    <property type="entry name" value="Bac_DnaA"/>
    <property type="match status" value="1"/>
</dbReference>
<dbReference type="RefSeq" id="WP_377494765.1">
    <property type="nucleotide sequence ID" value="NZ_JBHMDO010000022.1"/>
</dbReference>
<proteinExistence type="predicted"/>
<evidence type="ECO:0000259" key="2">
    <source>
        <dbReference type="Pfam" id="PF00308"/>
    </source>
</evidence>
<feature type="domain" description="Chromosomal replication initiator protein DnaA ATPAse" evidence="2">
    <location>
        <begin position="157"/>
        <end position="263"/>
    </location>
</feature>
<feature type="region of interest" description="Disordered" evidence="1">
    <location>
        <begin position="289"/>
        <end position="314"/>
    </location>
</feature>
<organism evidence="3 4">
    <name type="scientific">Paenibacillus aurantiacus</name>
    <dbReference type="NCBI Taxonomy" id="1936118"/>
    <lineage>
        <taxon>Bacteria</taxon>
        <taxon>Bacillati</taxon>
        <taxon>Bacillota</taxon>
        <taxon>Bacilli</taxon>
        <taxon>Bacillales</taxon>
        <taxon>Paenibacillaceae</taxon>
        <taxon>Paenibacillus</taxon>
    </lineage>
</organism>
<evidence type="ECO:0000313" key="4">
    <source>
        <dbReference type="Proteomes" id="UP001589747"/>
    </source>
</evidence>
<dbReference type="SUPFAM" id="SSF52540">
    <property type="entry name" value="P-loop containing nucleoside triphosphate hydrolases"/>
    <property type="match status" value="1"/>
</dbReference>
<dbReference type="PANTHER" id="PTHR30050">
    <property type="entry name" value="CHROMOSOMAL REPLICATION INITIATOR PROTEIN DNAA"/>
    <property type="match status" value="1"/>
</dbReference>